<evidence type="ECO:0000313" key="11">
    <source>
        <dbReference type="Proteomes" id="UP000028760"/>
    </source>
</evidence>
<dbReference type="AlphaFoldDB" id="A0A087XTH7"/>
<dbReference type="GeneTree" id="ENSGT00390000005599"/>
<dbReference type="GeneID" id="103139370"/>
<feature type="compositionally biased region" description="Basic and acidic residues" evidence="9">
    <location>
        <begin position="29"/>
        <end position="42"/>
    </location>
</feature>
<evidence type="ECO:0000256" key="7">
    <source>
        <dbReference type="ARBA" id="ARBA00023328"/>
    </source>
</evidence>
<dbReference type="OMA" id="LESKIHW"/>
<dbReference type="InterPro" id="IPR025212">
    <property type="entry name" value="CAD_CENP-Q"/>
</dbReference>
<organism evidence="10 11">
    <name type="scientific">Poecilia formosa</name>
    <name type="common">Amazon molly</name>
    <name type="synonym">Limia formosa</name>
    <dbReference type="NCBI Taxonomy" id="48698"/>
    <lineage>
        <taxon>Eukaryota</taxon>
        <taxon>Metazoa</taxon>
        <taxon>Chordata</taxon>
        <taxon>Craniata</taxon>
        <taxon>Vertebrata</taxon>
        <taxon>Euteleostomi</taxon>
        <taxon>Actinopterygii</taxon>
        <taxon>Neopterygii</taxon>
        <taxon>Teleostei</taxon>
        <taxon>Neoteleostei</taxon>
        <taxon>Acanthomorphata</taxon>
        <taxon>Ovalentaria</taxon>
        <taxon>Atherinomorphae</taxon>
        <taxon>Cyprinodontiformes</taxon>
        <taxon>Poeciliidae</taxon>
        <taxon>Poeciliinae</taxon>
        <taxon>Poecilia</taxon>
    </lineage>
</organism>
<comment type="subcellular location">
    <subcellularLocation>
        <location evidence="2">Chromosome</location>
        <location evidence="2">Centromere</location>
    </subcellularLocation>
    <subcellularLocation>
        <location evidence="1">Nucleus</location>
    </subcellularLocation>
</comment>
<dbReference type="CTD" id="55166"/>
<dbReference type="Proteomes" id="UP000028760">
    <property type="component" value="Unassembled WGS sequence"/>
</dbReference>
<dbReference type="Ensembl" id="ENSPFOT00000009092.2">
    <property type="protein sequence ID" value="ENSPFOP00000009080.2"/>
    <property type="gene ID" value="ENSPFOG00000009109.2"/>
</dbReference>
<evidence type="ECO:0000256" key="9">
    <source>
        <dbReference type="SAM" id="MobiDB-lite"/>
    </source>
</evidence>
<evidence type="ECO:0000256" key="1">
    <source>
        <dbReference type="ARBA" id="ARBA00004123"/>
    </source>
</evidence>
<dbReference type="GO" id="GO:0005634">
    <property type="term" value="C:nucleus"/>
    <property type="evidence" value="ECO:0007669"/>
    <property type="project" value="UniProtKB-SubCell"/>
</dbReference>
<keyword evidence="6" id="KW-0539">Nucleus</keyword>
<keyword evidence="7" id="KW-0137">Centromere</keyword>
<dbReference type="STRING" id="48698.ENSPFOP00000009080"/>
<dbReference type="eggNOG" id="ENOG502S34R">
    <property type="taxonomic scope" value="Eukaryota"/>
</dbReference>
<evidence type="ECO:0000256" key="4">
    <source>
        <dbReference type="ARBA" id="ARBA00016397"/>
    </source>
</evidence>
<feature type="coiled-coil region" evidence="8">
    <location>
        <begin position="151"/>
        <end position="199"/>
    </location>
</feature>
<accession>A0A087XTH7</accession>
<dbReference type="RefSeq" id="XP_007554005.1">
    <property type="nucleotide sequence ID" value="XM_007553943.2"/>
</dbReference>
<dbReference type="PANTHER" id="PTHR31345:SF3">
    <property type="entry name" value="CENTROMERE PROTEIN Q"/>
    <property type="match status" value="1"/>
</dbReference>
<feature type="region of interest" description="Disordered" evidence="9">
    <location>
        <begin position="1"/>
        <end position="74"/>
    </location>
</feature>
<dbReference type="GO" id="GO:0000775">
    <property type="term" value="C:chromosome, centromeric region"/>
    <property type="evidence" value="ECO:0007669"/>
    <property type="project" value="UniProtKB-SubCell"/>
</dbReference>
<evidence type="ECO:0000256" key="5">
    <source>
        <dbReference type="ARBA" id="ARBA00022454"/>
    </source>
</evidence>
<comment type="similarity">
    <text evidence="3">Belongs to the CENP-Q/OKP1 family.</text>
</comment>
<reference evidence="10" key="2">
    <citation type="submission" date="2025-08" db="UniProtKB">
        <authorList>
            <consortium name="Ensembl"/>
        </authorList>
    </citation>
    <scope>IDENTIFICATION</scope>
</reference>
<feature type="compositionally biased region" description="Basic residues" evidence="9">
    <location>
        <begin position="1"/>
        <end position="22"/>
    </location>
</feature>
<evidence type="ECO:0000256" key="6">
    <source>
        <dbReference type="ARBA" id="ARBA00023242"/>
    </source>
</evidence>
<reference evidence="11" key="1">
    <citation type="submission" date="2013-10" db="EMBL/GenBank/DDBJ databases">
        <authorList>
            <person name="Schartl M."/>
            <person name="Warren W."/>
        </authorList>
    </citation>
    <scope>NUCLEOTIDE SEQUENCE [LARGE SCALE GENOMIC DNA]</scope>
    <source>
        <strain evidence="11">female</strain>
    </source>
</reference>
<sequence length="285" mass="31932">MKPSRGSKRPPTKAPNPKKKKEKASGFPAKEDQELGDNEKIPLTKSVKRRKAKGDLPSVSKKTTSQDSWRPMPPSTISAVENILDLSILATLALKRAGKKESQEHLNIIKNKVLAHCAQLKVPAQERGDLIHSTQRHQEETKKSELGKMTLNSLKADLKAVVGVLERTEEQTVSLQQICSKLRDELEEEEKKAKQILEISDQCILKLPSLLPQKEEITFETRLQKIIPQCECEMTAQKLGIILQKPLTTQDAQVLLLQAQKHADHLFPSLSSGATYEDEVETHFS</sequence>
<keyword evidence="8" id="KW-0175">Coiled coil</keyword>
<reference evidence="10" key="3">
    <citation type="submission" date="2025-09" db="UniProtKB">
        <authorList>
            <consortium name="Ensembl"/>
        </authorList>
    </citation>
    <scope>IDENTIFICATION</scope>
</reference>
<keyword evidence="5" id="KW-0158">Chromosome</keyword>
<dbReference type="OrthoDB" id="8927710at2759"/>
<dbReference type="EMBL" id="AYCK01005523">
    <property type="status" value="NOT_ANNOTATED_CDS"/>
    <property type="molecule type" value="Genomic_DNA"/>
</dbReference>
<dbReference type="KEGG" id="pfor:103139370"/>
<evidence type="ECO:0000256" key="3">
    <source>
        <dbReference type="ARBA" id="ARBA00008191"/>
    </source>
</evidence>
<evidence type="ECO:0000256" key="2">
    <source>
        <dbReference type="ARBA" id="ARBA00004584"/>
    </source>
</evidence>
<proteinExistence type="inferred from homology"/>
<evidence type="ECO:0000313" key="10">
    <source>
        <dbReference type="Ensembl" id="ENSPFOP00000009080.2"/>
    </source>
</evidence>
<name>A0A087XTH7_POEFO</name>
<protein>
    <recommendedName>
        <fullName evidence="4">Centromere protein Q</fullName>
    </recommendedName>
</protein>
<dbReference type="PANTHER" id="PTHR31345">
    <property type="entry name" value="CENTROMERE PROTEIN Q"/>
    <property type="match status" value="1"/>
</dbReference>
<keyword evidence="11" id="KW-1185">Reference proteome</keyword>
<evidence type="ECO:0000256" key="8">
    <source>
        <dbReference type="SAM" id="Coils"/>
    </source>
</evidence>